<proteinExistence type="predicted"/>
<comment type="caution">
    <text evidence="1">The sequence shown here is derived from an EMBL/GenBank/DDBJ whole genome shotgun (WGS) entry which is preliminary data.</text>
</comment>
<dbReference type="AlphaFoldDB" id="A0AA88UHI7"/>
<dbReference type="EMBL" id="JAVXUO010001414">
    <property type="protein sequence ID" value="KAK2982558.1"/>
    <property type="molecule type" value="Genomic_DNA"/>
</dbReference>
<evidence type="ECO:0000313" key="2">
    <source>
        <dbReference type="Proteomes" id="UP001187471"/>
    </source>
</evidence>
<evidence type="ECO:0000313" key="1">
    <source>
        <dbReference type="EMBL" id="KAK2982558.1"/>
    </source>
</evidence>
<gene>
    <name evidence="1" type="ORF">RJ640_028725</name>
</gene>
<dbReference type="PANTHER" id="PTHR46158:SF1">
    <property type="entry name" value="RING_U-BOX SUPERFAMILY PROTEIN"/>
    <property type="match status" value="1"/>
</dbReference>
<organism evidence="1 2">
    <name type="scientific">Escallonia rubra</name>
    <dbReference type="NCBI Taxonomy" id="112253"/>
    <lineage>
        <taxon>Eukaryota</taxon>
        <taxon>Viridiplantae</taxon>
        <taxon>Streptophyta</taxon>
        <taxon>Embryophyta</taxon>
        <taxon>Tracheophyta</taxon>
        <taxon>Spermatophyta</taxon>
        <taxon>Magnoliopsida</taxon>
        <taxon>eudicotyledons</taxon>
        <taxon>Gunneridae</taxon>
        <taxon>Pentapetalae</taxon>
        <taxon>asterids</taxon>
        <taxon>campanulids</taxon>
        <taxon>Escalloniales</taxon>
        <taxon>Escalloniaceae</taxon>
        <taxon>Escallonia</taxon>
    </lineage>
</organism>
<protein>
    <submittedName>
        <fullName evidence="1">Uncharacterized protein</fullName>
    </submittedName>
</protein>
<dbReference type="Proteomes" id="UP001187471">
    <property type="component" value="Unassembled WGS sequence"/>
</dbReference>
<accession>A0AA88UHI7</accession>
<dbReference type="PANTHER" id="PTHR46158">
    <property type="entry name" value="OS02G0165000 PROTEIN"/>
    <property type="match status" value="1"/>
</dbReference>
<reference evidence="1" key="1">
    <citation type="submission" date="2022-12" db="EMBL/GenBank/DDBJ databases">
        <title>Draft genome assemblies for two species of Escallonia (Escalloniales).</title>
        <authorList>
            <person name="Chanderbali A."/>
            <person name="Dervinis C."/>
            <person name="Anghel I."/>
            <person name="Soltis D."/>
            <person name="Soltis P."/>
            <person name="Zapata F."/>
        </authorList>
    </citation>
    <scope>NUCLEOTIDE SEQUENCE</scope>
    <source>
        <strain evidence="1">UCBG92.1500</strain>
        <tissue evidence="1">Leaf</tissue>
    </source>
</reference>
<keyword evidence="2" id="KW-1185">Reference proteome</keyword>
<sequence>MLEEPQTPREAHEEYQGYSCAEELRSVEEYRDIIFGTQFHYPKGILGTKFQNTARAEAQTWGYIIELVWQDVPVLVMVSMLAYFCFLEQLLIMEIDKMQQA</sequence>
<name>A0AA88UHI7_9ASTE</name>